<dbReference type="InterPro" id="IPR020103">
    <property type="entry name" value="PsdUridine_synth_cat_dom_sf"/>
</dbReference>
<evidence type="ECO:0000256" key="3">
    <source>
        <dbReference type="PIRSR" id="PIRSR606225-1"/>
    </source>
</evidence>
<dbReference type="Pfam" id="PF00849">
    <property type="entry name" value="PseudoU_synth_2"/>
    <property type="match status" value="1"/>
</dbReference>
<dbReference type="PROSITE" id="PS50889">
    <property type="entry name" value="S4"/>
    <property type="match status" value="1"/>
</dbReference>
<keyword evidence="4" id="KW-0694">RNA-binding</keyword>
<dbReference type="PANTHER" id="PTHR21600">
    <property type="entry name" value="MITOCHONDRIAL RNA PSEUDOURIDINE SYNTHASE"/>
    <property type="match status" value="1"/>
</dbReference>
<dbReference type="GO" id="GO:0120159">
    <property type="term" value="F:rRNA pseudouridine synthase activity"/>
    <property type="evidence" value="ECO:0007669"/>
    <property type="project" value="UniProtKB-ARBA"/>
</dbReference>
<dbReference type="SUPFAM" id="SSF55120">
    <property type="entry name" value="Pseudouridine synthase"/>
    <property type="match status" value="1"/>
</dbReference>
<dbReference type="PROSITE" id="PS01129">
    <property type="entry name" value="PSI_RLU"/>
    <property type="match status" value="1"/>
</dbReference>
<dbReference type="InterPro" id="IPR036986">
    <property type="entry name" value="S4_RNA-bd_sf"/>
</dbReference>
<dbReference type="SMART" id="SM00363">
    <property type="entry name" value="S4"/>
    <property type="match status" value="1"/>
</dbReference>
<dbReference type="NCBIfam" id="TIGR00005">
    <property type="entry name" value="rluA_subfam"/>
    <property type="match status" value="1"/>
</dbReference>
<dbReference type="EC" id="5.4.99.-" evidence="5"/>
<proteinExistence type="inferred from homology"/>
<keyword evidence="2 5" id="KW-0413">Isomerase</keyword>
<organism evidence="7 8">
    <name type="scientific">Candidatus Abzuiibacterium crystallinum</name>
    <dbReference type="NCBI Taxonomy" id="1974748"/>
    <lineage>
        <taxon>Bacteria</taxon>
        <taxon>Pseudomonadati</taxon>
        <taxon>Candidatus Omnitrophota</taxon>
        <taxon>Candidatus Abzuiibacterium</taxon>
    </lineage>
</organism>
<evidence type="ECO:0000313" key="7">
    <source>
        <dbReference type="EMBL" id="PIQ86488.1"/>
    </source>
</evidence>
<protein>
    <recommendedName>
        <fullName evidence="5">Pseudouridine synthase</fullName>
        <ecNumber evidence="5">5.4.99.-</ecNumber>
    </recommendedName>
</protein>
<dbReference type="Gene3D" id="3.10.290.10">
    <property type="entry name" value="RNA-binding S4 domain"/>
    <property type="match status" value="1"/>
</dbReference>
<evidence type="ECO:0000256" key="4">
    <source>
        <dbReference type="PROSITE-ProRule" id="PRU00182"/>
    </source>
</evidence>
<evidence type="ECO:0000256" key="2">
    <source>
        <dbReference type="ARBA" id="ARBA00023235"/>
    </source>
</evidence>
<gene>
    <name evidence="7" type="ORF">COV74_04745</name>
</gene>
<comment type="caution">
    <text evidence="7">The sequence shown here is derived from an EMBL/GenBank/DDBJ whole genome shotgun (WGS) entry which is preliminary data.</text>
</comment>
<evidence type="ECO:0000259" key="6">
    <source>
        <dbReference type="SMART" id="SM00363"/>
    </source>
</evidence>
<evidence type="ECO:0000256" key="5">
    <source>
        <dbReference type="RuleBase" id="RU362028"/>
    </source>
</evidence>
<dbReference type="PANTHER" id="PTHR21600:SF44">
    <property type="entry name" value="RIBOSOMAL LARGE SUBUNIT PSEUDOURIDINE SYNTHASE D"/>
    <property type="match status" value="1"/>
</dbReference>
<evidence type="ECO:0000313" key="8">
    <source>
        <dbReference type="Proteomes" id="UP000230859"/>
    </source>
</evidence>
<dbReference type="SUPFAM" id="SSF55174">
    <property type="entry name" value="Alpha-L RNA-binding motif"/>
    <property type="match status" value="1"/>
</dbReference>
<feature type="active site" evidence="3">
    <location>
        <position position="139"/>
    </location>
</feature>
<dbReference type="InterPro" id="IPR002942">
    <property type="entry name" value="S4_RNA-bd"/>
</dbReference>
<reference evidence="7 8" key="1">
    <citation type="submission" date="2017-09" db="EMBL/GenBank/DDBJ databases">
        <title>Depth-based differentiation of microbial function through sediment-hosted aquifers and enrichment of novel symbionts in the deep terrestrial subsurface.</title>
        <authorList>
            <person name="Probst A.J."/>
            <person name="Ladd B."/>
            <person name="Jarett J.K."/>
            <person name="Geller-Mcgrath D.E."/>
            <person name="Sieber C.M."/>
            <person name="Emerson J.B."/>
            <person name="Anantharaman K."/>
            <person name="Thomas B.C."/>
            <person name="Malmstrom R."/>
            <person name="Stieglmeier M."/>
            <person name="Klingl A."/>
            <person name="Woyke T."/>
            <person name="Ryan C.M."/>
            <person name="Banfield J.F."/>
        </authorList>
    </citation>
    <scope>NUCLEOTIDE SEQUENCE [LARGE SCALE GENOMIC DNA]</scope>
    <source>
        <strain evidence="7">CG11_big_fil_rev_8_21_14_0_20_45_26</strain>
    </source>
</reference>
<dbReference type="GO" id="GO:0000455">
    <property type="term" value="P:enzyme-directed rRNA pseudouridine synthesis"/>
    <property type="evidence" value="ECO:0007669"/>
    <property type="project" value="TreeGrafter"/>
</dbReference>
<accession>A0A2H0LQ36</accession>
<dbReference type="InterPro" id="IPR006145">
    <property type="entry name" value="PsdUridine_synth_RsuA/RluA"/>
</dbReference>
<dbReference type="InterPro" id="IPR050188">
    <property type="entry name" value="RluA_PseudoU_synthase"/>
</dbReference>
<dbReference type="InterPro" id="IPR006224">
    <property type="entry name" value="PsdUridine_synth_RluA-like_CS"/>
</dbReference>
<sequence>MPTEKRIVPPEAAGKRLDQFLADQFGNQYSRTKLKEMILAGRVSVDGVNVKPHFQISPGQSIVADLLVPVVEQAIPEDIDLNIVYEDDDLVVVDKPVGMVVHPAAGHDSGTLVNALLHHIKKLSKVGGELRAGIIHRLDKDTTGLMLVAKNDRAHEILARQFERHTVEKTYWTVVRGVVAHDEMRSEEPLGRSPTNRKKVIVRMDEIGKASLTNFKVLERFPIATLVEAKPKTGRTHQIRVHLRHLGYPILGDKEYGIQTHFIARQALHAKEIAFLHPSTQKRMKIESELPEDMKNLLRALQTAKTL</sequence>
<dbReference type="CDD" id="cd02869">
    <property type="entry name" value="PseudoU_synth_RluA_like"/>
    <property type="match status" value="1"/>
</dbReference>
<feature type="domain" description="RNA-binding S4" evidence="6">
    <location>
        <begin position="15"/>
        <end position="76"/>
    </location>
</feature>
<dbReference type="EMBL" id="PCVY01000043">
    <property type="protein sequence ID" value="PIQ86488.1"/>
    <property type="molecule type" value="Genomic_DNA"/>
</dbReference>
<dbReference type="Pfam" id="PF01479">
    <property type="entry name" value="S4"/>
    <property type="match status" value="1"/>
</dbReference>
<dbReference type="GO" id="GO:0003723">
    <property type="term" value="F:RNA binding"/>
    <property type="evidence" value="ECO:0007669"/>
    <property type="project" value="UniProtKB-KW"/>
</dbReference>
<comment type="function">
    <text evidence="5">Responsible for synthesis of pseudouridine from uracil.</text>
</comment>
<comment type="catalytic activity">
    <reaction evidence="5">
        <text>a uridine in RNA = a pseudouridine in RNA</text>
        <dbReference type="Rhea" id="RHEA:48348"/>
        <dbReference type="Rhea" id="RHEA-COMP:12068"/>
        <dbReference type="Rhea" id="RHEA-COMP:12069"/>
        <dbReference type="ChEBI" id="CHEBI:65314"/>
        <dbReference type="ChEBI" id="CHEBI:65315"/>
    </reaction>
</comment>
<dbReference type="Proteomes" id="UP000230859">
    <property type="component" value="Unassembled WGS sequence"/>
</dbReference>
<dbReference type="Gene3D" id="3.30.2350.10">
    <property type="entry name" value="Pseudouridine synthase"/>
    <property type="match status" value="1"/>
</dbReference>
<dbReference type="AlphaFoldDB" id="A0A2H0LQ36"/>
<dbReference type="CDD" id="cd00165">
    <property type="entry name" value="S4"/>
    <property type="match status" value="1"/>
</dbReference>
<comment type="similarity">
    <text evidence="1 5">Belongs to the pseudouridine synthase RluA family.</text>
</comment>
<name>A0A2H0LQ36_9BACT</name>
<evidence type="ECO:0000256" key="1">
    <source>
        <dbReference type="ARBA" id="ARBA00010876"/>
    </source>
</evidence>
<dbReference type="InterPro" id="IPR006225">
    <property type="entry name" value="PsdUridine_synth_RluC/D"/>
</dbReference>